<evidence type="ECO:0000313" key="3">
    <source>
        <dbReference type="WBParaSite" id="PSAMB.scaffold1432size31602.g13223.t1"/>
    </source>
</evidence>
<dbReference type="AlphaFoldDB" id="A0A914V139"/>
<feature type="transmembrane region" description="Helical" evidence="1">
    <location>
        <begin position="74"/>
        <end position="92"/>
    </location>
</feature>
<keyword evidence="1" id="KW-0812">Transmembrane</keyword>
<reference evidence="3" key="1">
    <citation type="submission" date="2022-11" db="UniProtKB">
        <authorList>
            <consortium name="WormBaseParasite"/>
        </authorList>
    </citation>
    <scope>IDENTIFICATION</scope>
</reference>
<keyword evidence="1" id="KW-1133">Transmembrane helix</keyword>
<name>A0A914V139_9BILA</name>
<organism evidence="2 3">
    <name type="scientific">Plectus sambesii</name>
    <dbReference type="NCBI Taxonomy" id="2011161"/>
    <lineage>
        <taxon>Eukaryota</taxon>
        <taxon>Metazoa</taxon>
        <taxon>Ecdysozoa</taxon>
        <taxon>Nematoda</taxon>
        <taxon>Chromadorea</taxon>
        <taxon>Plectida</taxon>
        <taxon>Plectina</taxon>
        <taxon>Plectoidea</taxon>
        <taxon>Plectidae</taxon>
        <taxon>Plectus</taxon>
    </lineage>
</organism>
<proteinExistence type="predicted"/>
<protein>
    <submittedName>
        <fullName evidence="3">Uncharacterized protein</fullName>
    </submittedName>
</protein>
<keyword evidence="2" id="KW-1185">Reference proteome</keyword>
<accession>A0A914V139</accession>
<sequence length="166" mass="18920">MVIVPNLLLSHQLWALIGTWTALSRVMSLHEPPSTPDILMMEFKWLLPLLILPNMYGQYIIRRVRSYAQLTAKILLTLPYPIILITAWILLINHDYKLVVPKGCSFDEAKNSTTVDVTIFNTNQTLTSCIVELFPAAIRCDKHCSFKLSFALMGNVTPQTYKHLSM</sequence>
<evidence type="ECO:0000313" key="2">
    <source>
        <dbReference type="Proteomes" id="UP000887566"/>
    </source>
</evidence>
<dbReference type="Proteomes" id="UP000887566">
    <property type="component" value="Unplaced"/>
</dbReference>
<keyword evidence="1" id="KW-0472">Membrane</keyword>
<dbReference type="WBParaSite" id="PSAMB.scaffold1432size31602.g13223.t1">
    <property type="protein sequence ID" value="PSAMB.scaffold1432size31602.g13223.t1"/>
    <property type="gene ID" value="PSAMB.scaffold1432size31602.g13223"/>
</dbReference>
<feature type="transmembrane region" description="Helical" evidence="1">
    <location>
        <begin position="45"/>
        <end position="62"/>
    </location>
</feature>
<evidence type="ECO:0000256" key="1">
    <source>
        <dbReference type="SAM" id="Phobius"/>
    </source>
</evidence>